<accession>A0A0A8ZD32</accession>
<organism evidence="1">
    <name type="scientific">Arundo donax</name>
    <name type="common">Giant reed</name>
    <name type="synonym">Donax arundinaceus</name>
    <dbReference type="NCBI Taxonomy" id="35708"/>
    <lineage>
        <taxon>Eukaryota</taxon>
        <taxon>Viridiplantae</taxon>
        <taxon>Streptophyta</taxon>
        <taxon>Embryophyta</taxon>
        <taxon>Tracheophyta</taxon>
        <taxon>Spermatophyta</taxon>
        <taxon>Magnoliopsida</taxon>
        <taxon>Liliopsida</taxon>
        <taxon>Poales</taxon>
        <taxon>Poaceae</taxon>
        <taxon>PACMAD clade</taxon>
        <taxon>Arundinoideae</taxon>
        <taxon>Arundineae</taxon>
        <taxon>Arundo</taxon>
    </lineage>
</organism>
<dbReference type="AlphaFoldDB" id="A0A0A8ZD32"/>
<dbReference type="EMBL" id="GBRH01265108">
    <property type="protein sequence ID" value="JAD32787.1"/>
    <property type="molecule type" value="Transcribed_RNA"/>
</dbReference>
<reference evidence="1" key="2">
    <citation type="journal article" date="2015" name="Data Brief">
        <title>Shoot transcriptome of the giant reed, Arundo donax.</title>
        <authorList>
            <person name="Barrero R.A."/>
            <person name="Guerrero F.D."/>
            <person name="Moolhuijzen P."/>
            <person name="Goolsby J.A."/>
            <person name="Tidwell J."/>
            <person name="Bellgard S.E."/>
            <person name="Bellgard M.I."/>
        </authorList>
    </citation>
    <scope>NUCLEOTIDE SEQUENCE</scope>
    <source>
        <tissue evidence="1">Shoot tissue taken approximately 20 cm above the soil surface</tissue>
    </source>
</reference>
<reference evidence="1" key="1">
    <citation type="submission" date="2014-09" db="EMBL/GenBank/DDBJ databases">
        <authorList>
            <person name="Magalhaes I.L.F."/>
            <person name="Oliveira U."/>
            <person name="Santos F.R."/>
            <person name="Vidigal T.H.D.A."/>
            <person name="Brescovit A.D."/>
            <person name="Santos A.J."/>
        </authorList>
    </citation>
    <scope>NUCLEOTIDE SEQUENCE</scope>
    <source>
        <tissue evidence="1">Shoot tissue taken approximately 20 cm above the soil surface</tissue>
    </source>
</reference>
<sequence length="40" mass="4742">MMFAPLDFDWRVHRCRLRAPSFFSHVKNSTTQVVMTIVLC</sequence>
<evidence type="ECO:0000313" key="1">
    <source>
        <dbReference type="EMBL" id="JAD32787.1"/>
    </source>
</evidence>
<name>A0A0A8ZD32_ARUDO</name>
<protein>
    <submittedName>
        <fullName evidence="1">Uncharacterized protein</fullName>
    </submittedName>
</protein>
<proteinExistence type="predicted"/>